<accession>A0A1C0BBK5</accession>
<dbReference type="Proteomes" id="UP000093122">
    <property type="component" value="Unassembled WGS sequence"/>
</dbReference>
<dbReference type="AlphaFoldDB" id="A0A1C0BBK5"/>
<dbReference type="InterPro" id="IPR006490">
    <property type="entry name" value="Maj_tail_phi13"/>
</dbReference>
<evidence type="ECO:0000313" key="1">
    <source>
        <dbReference type="EMBL" id="OCM70886.1"/>
    </source>
</evidence>
<evidence type="ECO:0000313" key="2">
    <source>
        <dbReference type="Proteomes" id="UP000093122"/>
    </source>
</evidence>
<organism evidence="1 2">
    <name type="scientific">Streptococcus agalactiae</name>
    <dbReference type="NCBI Taxonomy" id="1311"/>
    <lineage>
        <taxon>Bacteria</taxon>
        <taxon>Bacillati</taxon>
        <taxon>Bacillota</taxon>
        <taxon>Bacilli</taxon>
        <taxon>Lactobacillales</taxon>
        <taxon>Streptococcaceae</taxon>
        <taxon>Streptococcus</taxon>
    </lineage>
</organism>
<dbReference type="RefSeq" id="WP_001149163.1">
    <property type="nucleotide sequence ID" value="NZ_CDEQ01000005.1"/>
</dbReference>
<dbReference type="Pfam" id="PF04630">
    <property type="entry name" value="Phage_TTP_1"/>
    <property type="match status" value="1"/>
</dbReference>
<dbReference type="EMBL" id="MAWT01000042">
    <property type="protein sequence ID" value="OCM70886.1"/>
    <property type="molecule type" value="Genomic_DNA"/>
</dbReference>
<comment type="caution">
    <text evidence="1">The sequence shown here is derived from an EMBL/GenBank/DDBJ whole genome shotgun (WGS) entry which is preliminary data.</text>
</comment>
<protein>
    <submittedName>
        <fullName evidence="1">Phage tail protein</fullName>
    </submittedName>
</protein>
<proteinExistence type="predicted"/>
<reference evidence="1 2" key="1">
    <citation type="journal article" date="2016" name="Sci. Rep.">
        <title>Serotype IV Streptococcus agalactiae ST-452 has arisen from large genomic recombination events between CC23 and the hypervirulent CC17 lineages.</title>
        <authorList>
            <person name="Campisi E."/>
            <person name="Rinaudo C.D."/>
            <person name="Donati C."/>
            <person name="Barucco M."/>
            <person name="Torricelli G."/>
            <person name="Edwards M.S."/>
            <person name="Baker C.J."/>
            <person name="Margarit I."/>
            <person name="Rosini R."/>
        </authorList>
    </citation>
    <scope>NUCLEOTIDE SEQUENCE [LARGE SCALE GENOMIC DNA]</scope>
    <source>
        <strain evidence="1 2">CZ-PW-140</strain>
    </source>
</reference>
<gene>
    <name evidence="1" type="ORF">AX245_03420</name>
</gene>
<dbReference type="InterPro" id="IPR006724">
    <property type="entry name" value="Phage_TTP"/>
</dbReference>
<dbReference type="NCBIfam" id="TIGR01603">
    <property type="entry name" value="maj_tail_phi13"/>
    <property type="match status" value="1"/>
</dbReference>
<name>A0A1C0BBK5_STRAG</name>
<sequence>MQAVGFKRMTIQVLSDAKKKIVIEGEAGKGATKTAKISGLSAAPVKTYGSDIAYYTSRRGVGDVKMETEAIDIPFEHLQTILGYKKGEKTEGVTFIGEDTEAPEVSVLLEAPGTEGNVYLGFFKGTFSMEDFELKTKEEKHDGLDSQKLVFTAQPGEVGEAKGQYVGWAMDKEAEAKGKNAMALVKLLNPGEPSVGAIPGV</sequence>